<proteinExistence type="predicted"/>
<dbReference type="Proteomes" id="UP001605036">
    <property type="component" value="Unassembled WGS sequence"/>
</dbReference>
<feature type="compositionally biased region" description="Polar residues" evidence="2">
    <location>
        <begin position="659"/>
        <end position="677"/>
    </location>
</feature>
<evidence type="ECO:0000256" key="2">
    <source>
        <dbReference type="SAM" id="MobiDB-lite"/>
    </source>
</evidence>
<reference evidence="3 4" key="1">
    <citation type="submission" date="2024-09" db="EMBL/GenBank/DDBJ databases">
        <title>Chromosome-scale assembly of Riccia fluitans.</title>
        <authorList>
            <person name="Paukszto L."/>
            <person name="Sawicki J."/>
            <person name="Karawczyk K."/>
            <person name="Piernik-Szablinska J."/>
            <person name="Szczecinska M."/>
            <person name="Mazdziarz M."/>
        </authorList>
    </citation>
    <scope>NUCLEOTIDE SEQUENCE [LARGE SCALE GENOMIC DNA]</scope>
    <source>
        <strain evidence="3">Rf_01</strain>
        <tissue evidence="3">Aerial parts of the thallus</tissue>
    </source>
</reference>
<feature type="region of interest" description="Disordered" evidence="2">
    <location>
        <begin position="498"/>
        <end position="599"/>
    </location>
</feature>
<evidence type="ECO:0000313" key="3">
    <source>
        <dbReference type="EMBL" id="KAL2651386.1"/>
    </source>
</evidence>
<feature type="compositionally biased region" description="Basic and acidic residues" evidence="2">
    <location>
        <begin position="506"/>
        <end position="515"/>
    </location>
</feature>
<name>A0ABD1ZKF2_9MARC</name>
<protein>
    <submittedName>
        <fullName evidence="3">Uncharacterized protein</fullName>
    </submittedName>
</protein>
<organism evidence="3 4">
    <name type="scientific">Riccia fluitans</name>
    <dbReference type="NCBI Taxonomy" id="41844"/>
    <lineage>
        <taxon>Eukaryota</taxon>
        <taxon>Viridiplantae</taxon>
        <taxon>Streptophyta</taxon>
        <taxon>Embryophyta</taxon>
        <taxon>Marchantiophyta</taxon>
        <taxon>Marchantiopsida</taxon>
        <taxon>Marchantiidae</taxon>
        <taxon>Marchantiales</taxon>
        <taxon>Ricciaceae</taxon>
        <taxon>Riccia</taxon>
    </lineage>
</organism>
<feature type="region of interest" description="Disordered" evidence="2">
    <location>
        <begin position="37"/>
        <end position="105"/>
    </location>
</feature>
<evidence type="ECO:0000313" key="4">
    <source>
        <dbReference type="Proteomes" id="UP001605036"/>
    </source>
</evidence>
<evidence type="ECO:0000256" key="1">
    <source>
        <dbReference type="SAM" id="Coils"/>
    </source>
</evidence>
<feature type="region of interest" description="Disordered" evidence="2">
    <location>
        <begin position="620"/>
        <end position="695"/>
    </location>
</feature>
<keyword evidence="1" id="KW-0175">Coiled coil</keyword>
<feature type="compositionally biased region" description="Basic and acidic residues" evidence="2">
    <location>
        <begin position="678"/>
        <end position="687"/>
    </location>
</feature>
<comment type="caution">
    <text evidence="3">The sequence shown here is derived from an EMBL/GenBank/DDBJ whole genome shotgun (WGS) entry which is preliminary data.</text>
</comment>
<gene>
    <name evidence="3" type="ORF">R1flu_019514</name>
</gene>
<feature type="coiled-coil region" evidence="1">
    <location>
        <begin position="700"/>
        <end position="727"/>
    </location>
</feature>
<feature type="compositionally biased region" description="Basic and acidic residues" evidence="2">
    <location>
        <begin position="528"/>
        <end position="538"/>
    </location>
</feature>
<feature type="compositionally biased region" description="Basic and acidic residues" evidence="2">
    <location>
        <begin position="546"/>
        <end position="562"/>
    </location>
</feature>
<keyword evidence="4" id="KW-1185">Reference proteome</keyword>
<sequence length="836" mass="92735">MAGRNRMNYASQHNCPFQGYSSFEGISLNLNPEQLGTLNSCSQDSAGARRGPEQSVSRRTSQQDGGFLSNRSVLDMVGQGLMPTPTAEPLLNNHGQHLGDRSREGGVLGPGRVHQLSASNYKFHSREKDQFADGSRTTMYPGQDAVGRGIADMGLGLTGGPSNEVVGKGIMVPRYVVQEEPKFALASASENMHDIRYGERQLLREERLIQSPLYCGEKEASFVPPMSPRAMPMSPRRDDVVTMMSPRRDDPSPTIPSHIDPYGDISRMMSPRRDDLSPAMRRDYTDVGLMGTCRSSREEELLQRQDFPMSPRRGAGLTPPMSPRGGWDYAAPSFSIPHLAAPMTPRPYSPPTSPSWRDGVKPPSQWDLLPSNPVVWNGNDREGRIEDTRAYRADIFRGVPQRHGGNFRLEMDDTRDDYRGMGQGWSLARTGLEGGLHMSSEEQDGLFRPPMVYGQGQMRRNFGDHFRDYRATDARQYPYNSGINQRVGSDSKYIRVRSQKSAAGRMKRDSVDFSKKRYNSYTSNNKFSRMDRQEKDARSTAVNSKNVDKSEKKNDGASDKRSVSLVAAIESAAKQSSAERTGDKPDGNKSSNVDSSVGAASAVENANTAQPSKISAVGISSAPSNTLTENESPKILKSVAGRTAGDAQKKDSGSRENVRQNGLLNNTSNGNVQGNSKTESKPGETREARKRPSLVTEIERAKRSRVLAEQRRRIRELEETYYDADELSLDILSKMNKSGSRYSRAFNDDPYLRRRHQGGQTGYHCLFCGKLKSLAHPNQGYMGQIRSHSLDEISLHASSPSTGSPLVKKEWNYNRTRAAEGSSYSISWDKPLTKCR</sequence>
<feature type="compositionally biased region" description="Polar residues" evidence="2">
    <location>
        <begin position="54"/>
        <end position="72"/>
    </location>
</feature>
<feature type="region of interest" description="Disordered" evidence="2">
    <location>
        <begin position="245"/>
        <end position="279"/>
    </location>
</feature>
<accession>A0ABD1ZKF2</accession>
<dbReference type="EMBL" id="JBHFFA010000001">
    <property type="protein sequence ID" value="KAL2651386.1"/>
    <property type="molecule type" value="Genomic_DNA"/>
</dbReference>
<feature type="compositionally biased region" description="Basic and acidic residues" evidence="2">
    <location>
        <begin position="647"/>
        <end position="658"/>
    </location>
</feature>
<feature type="compositionally biased region" description="Polar residues" evidence="2">
    <location>
        <begin position="621"/>
        <end position="630"/>
    </location>
</feature>
<dbReference type="AlphaFoldDB" id="A0ABD1ZKF2"/>